<accession>A0A916UKG2</accession>
<proteinExistence type="predicted"/>
<dbReference type="Gene3D" id="3.20.20.140">
    <property type="entry name" value="Metal-dependent hydrolases"/>
    <property type="match status" value="1"/>
</dbReference>
<protein>
    <submittedName>
        <fullName evidence="2">Peptidase M38</fullName>
    </submittedName>
</protein>
<name>A0A916UKG2_9BURK</name>
<dbReference type="PANTHER" id="PTHR43135">
    <property type="entry name" value="ALPHA-D-RIBOSE 1-METHYLPHOSPHONATE 5-TRIPHOSPHATE DIPHOSPHATASE"/>
    <property type="match status" value="1"/>
</dbReference>
<dbReference type="AlphaFoldDB" id="A0A916UKG2"/>
<gene>
    <name evidence="2" type="ORF">GCM10011396_23550</name>
</gene>
<dbReference type="CDD" id="cd01299">
    <property type="entry name" value="Met_dep_hydrolase_A"/>
    <property type="match status" value="1"/>
</dbReference>
<organism evidence="2 3">
    <name type="scientific">Undibacterium terreum</name>
    <dbReference type="NCBI Taxonomy" id="1224302"/>
    <lineage>
        <taxon>Bacteria</taxon>
        <taxon>Pseudomonadati</taxon>
        <taxon>Pseudomonadota</taxon>
        <taxon>Betaproteobacteria</taxon>
        <taxon>Burkholderiales</taxon>
        <taxon>Oxalobacteraceae</taxon>
        <taxon>Undibacterium</taxon>
    </lineage>
</organism>
<evidence type="ECO:0000313" key="3">
    <source>
        <dbReference type="Proteomes" id="UP000637423"/>
    </source>
</evidence>
<dbReference type="InterPro" id="IPR011059">
    <property type="entry name" value="Metal-dep_hydrolase_composite"/>
</dbReference>
<dbReference type="RefSeq" id="WP_188566806.1">
    <property type="nucleotide sequence ID" value="NZ_BMED01000002.1"/>
</dbReference>
<dbReference type="Gene3D" id="2.30.40.10">
    <property type="entry name" value="Urease, subunit C, domain 1"/>
    <property type="match status" value="1"/>
</dbReference>
<keyword evidence="3" id="KW-1185">Reference proteome</keyword>
<comment type="caution">
    <text evidence="2">The sequence shown here is derived from an EMBL/GenBank/DDBJ whole genome shotgun (WGS) entry which is preliminary data.</text>
</comment>
<dbReference type="GO" id="GO:0016810">
    <property type="term" value="F:hydrolase activity, acting on carbon-nitrogen (but not peptide) bonds"/>
    <property type="evidence" value="ECO:0007669"/>
    <property type="project" value="InterPro"/>
</dbReference>
<dbReference type="PANTHER" id="PTHR43135:SF3">
    <property type="entry name" value="ALPHA-D-RIBOSE 1-METHYLPHOSPHONATE 5-TRIPHOSPHATE DIPHOSPHATASE"/>
    <property type="match status" value="1"/>
</dbReference>
<dbReference type="InterPro" id="IPR006680">
    <property type="entry name" value="Amidohydro-rel"/>
</dbReference>
<reference evidence="2" key="2">
    <citation type="submission" date="2020-09" db="EMBL/GenBank/DDBJ databases">
        <authorList>
            <person name="Sun Q."/>
            <person name="Zhou Y."/>
        </authorList>
    </citation>
    <scope>NUCLEOTIDE SEQUENCE</scope>
    <source>
        <strain evidence="2">CGMCC 1.10998</strain>
    </source>
</reference>
<sequence length="415" mass="44061">MKKILLKNASILDLARGELTTGMNVLIEGRNILEVSSVDLGSSADEVVDLQGRTLMPGLIDCHVHVMASHVNLGLMANMPNAFALIRALPILKDMLHRGFTTVRDAGGADWALAQAADNALIESPRIFPAGKALSQTGGHGDFRARSDQLEPCACSFRIGNIARVVDGVDDVRRAARDELTKGATQIKIMASGGVTSPNDPIGNTGFSVDELKAIVDEATAWQTYVMAHAYTPRAIRRAIEAGVRTIEHGNLIDEETANFVKDHGAFVVPTLITYDALSSEGPGLGLPPESIAKIDDVRLVGRQAISLLHRVGVKMGFGSDLLGESHVHQSEELKIRAGLVGTLDALRSATTVAAEILQREGTLGVVKAGAIADLLIVDGNPLTDIDVLLGQGKSIPAIMKDGRFVKNQLSTNIA</sequence>
<dbReference type="InterPro" id="IPR051781">
    <property type="entry name" value="Metallo-dep_Hydrolase"/>
</dbReference>
<dbReference type="SUPFAM" id="SSF51556">
    <property type="entry name" value="Metallo-dependent hydrolases"/>
    <property type="match status" value="1"/>
</dbReference>
<dbReference type="EMBL" id="BMED01000002">
    <property type="protein sequence ID" value="GGC75576.1"/>
    <property type="molecule type" value="Genomic_DNA"/>
</dbReference>
<reference evidence="2" key="1">
    <citation type="journal article" date="2014" name="Int. J. Syst. Evol. Microbiol.">
        <title>Complete genome sequence of Corynebacterium casei LMG S-19264T (=DSM 44701T), isolated from a smear-ripened cheese.</title>
        <authorList>
            <consortium name="US DOE Joint Genome Institute (JGI-PGF)"/>
            <person name="Walter F."/>
            <person name="Albersmeier A."/>
            <person name="Kalinowski J."/>
            <person name="Ruckert C."/>
        </authorList>
    </citation>
    <scope>NUCLEOTIDE SEQUENCE</scope>
    <source>
        <strain evidence="2">CGMCC 1.10998</strain>
    </source>
</reference>
<feature type="domain" description="Amidohydrolase-related" evidence="1">
    <location>
        <begin position="54"/>
        <end position="404"/>
    </location>
</feature>
<dbReference type="Proteomes" id="UP000637423">
    <property type="component" value="Unassembled WGS sequence"/>
</dbReference>
<dbReference type="InterPro" id="IPR057744">
    <property type="entry name" value="OTAase-like"/>
</dbReference>
<evidence type="ECO:0000313" key="2">
    <source>
        <dbReference type="EMBL" id="GGC75576.1"/>
    </source>
</evidence>
<evidence type="ECO:0000259" key="1">
    <source>
        <dbReference type="Pfam" id="PF01979"/>
    </source>
</evidence>
<dbReference type="InterPro" id="IPR032466">
    <property type="entry name" value="Metal_Hydrolase"/>
</dbReference>
<dbReference type="SUPFAM" id="SSF51338">
    <property type="entry name" value="Composite domain of metallo-dependent hydrolases"/>
    <property type="match status" value="2"/>
</dbReference>
<dbReference type="Pfam" id="PF01979">
    <property type="entry name" value="Amidohydro_1"/>
    <property type="match status" value="1"/>
</dbReference>